<gene>
    <name evidence="2" type="ORF">SDC9_80920</name>
</gene>
<sequence length="136" mass="13967">MEELSPSHNDAGEATADNVRLVLIATLTVAVPLHPAEVVPVTEYVVVEVGLTVIGLVVSVVLHAYVSAPLPVRLVAEPIQIVGDAATAVTAGFGLTVTVTVVVPVQPAPVVPVTEYVVVVAGETESGFVVEPESQI</sequence>
<dbReference type="EMBL" id="VSSQ01006942">
    <property type="protein sequence ID" value="MPM34338.1"/>
    <property type="molecule type" value="Genomic_DNA"/>
</dbReference>
<organism evidence="2">
    <name type="scientific">bioreactor metagenome</name>
    <dbReference type="NCBI Taxonomy" id="1076179"/>
    <lineage>
        <taxon>unclassified sequences</taxon>
        <taxon>metagenomes</taxon>
        <taxon>ecological metagenomes</taxon>
    </lineage>
</organism>
<evidence type="ECO:0000313" key="2">
    <source>
        <dbReference type="EMBL" id="MPM34338.1"/>
    </source>
</evidence>
<protein>
    <submittedName>
        <fullName evidence="2">Uncharacterized protein</fullName>
    </submittedName>
</protein>
<keyword evidence="1" id="KW-0472">Membrane</keyword>
<evidence type="ECO:0000256" key="1">
    <source>
        <dbReference type="SAM" id="Phobius"/>
    </source>
</evidence>
<reference evidence="2" key="1">
    <citation type="submission" date="2019-08" db="EMBL/GenBank/DDBJ databases">
        <authorList>
            <person name="Kucharzyk K."/>
            <person name="Murdoch R.W."/>
            <person name="Higgins S."/>
            <person name="Loffler F."/>
        </authorList>
    </citation>
    <scope>NUCLEOTIDE SEQUENCE</scope>
</reference>
<feature type="transmembrane region" description="Helical" evidence="1">
    <location>
        <begin position="44"/>
        <end position="66"/>
    </location>
</feature>
<name>A0A644Z226_9ZZZZ</name>
<dbReference type="AlphaFoldDB" id="A0A644Z226"/>
<keyword evidence="1" id="KW-1133">Transmembrane helix</keyword>
<accession>A0A644Z226</accession>
<keyword evidence="1" id="KW-0812">Transmembrane</keyword>
<proteinExistence type="predicted"/>
<comment type="caution">
    <text evidence="2">The sequence shown here is derived from an EMBL/GenBank/DDBJ whole genome shotgun (WGS) entry which is preliminary data.</text>
</comment>